<accession>A0A8X7C466</accession>
<dbReference type="OrthoDB" id="2101615at2759"/>
<sequence length="353" mass="40308">MCLAVAGLAGLENICVIIGRALQKETNRVHSFYIKHLAIADFLMSLYLFVIAGHDAAYRGEYIHHDASWRHSWKCSLAGILSTLSSEASIFMLMIITTDRSELRYLSIVYPLVHHRRTRICSVSCVTASWILATAIAIIPSFDVEYFGDEFYGNNGLCLPLQIHDPFSKGWQYSMVVFCGINFLAFGFITYAYTIMFITISRSKLGLRSSQQQQYRTIAKKFAFIVATDMFCRVPIIVIKILSTSGMTIYSESHAWVAVFILPINSALNPVLYILITKLFKQQLARIVYTWRADGLQRLREWYIDDVSTLQRKMLKTQGSTLDKVSMLREEKNLTCMILKAVVSGWLLSYHRQ</sequence>
<evidence type="ECO:0000313" key="11">
    <source>
        <dbReference type="Proteomes" id="UP000886998"/>
    </source>
</evidence>
<feature type="transmembrane region" description="Helical" evidence="8">
    <location>
        <begin position="118"/>
        <end position="139"/>
    </location>
</feature>
<feature type="transmembrane region" description="Helical" evidence="8">
    <location>
        <begin position="175"/>
        <end position="201"/>
    </location>
</feature>
<dbReference type="SUPFAM" id="SSF81321">
    <property type="entry name" value="Family A G protein-coupled receptor-like"/>
    <property type="match status" value="1"/>
</dbReference>
<evidence type="ECO:0000256" key="1">
    <source>
        <dbReference type="ARBA" id="ARBA00004370"/>
    </source>
</evidence>
<evidence type="ECO:0000256" key="5">
    <source>
        <dbReference type="ARBA" id="ARBA00022737"/>
    </source>
</evidence>
<dbReference type="InterPro" id="IPR017452">
    <property type="entry name" value="GPCR_Rhodpsn_7TM"/>
</dbReference>
<evidence type="ECO:0000256" key="8">
    <source>
        <dbReference type="SAM" id="Phobius"/>
    </source>
</evidence>
<dbReference type="Pfam" id="PF00001">
    <property type="entry name" value="7tm_1"/>
    <property type="match status" value="1"/>
</dbReference>
<gene>
    <name evidence="10" type="ORF">TNIN_259231</name>
</gene>
<comment type="subcellular location">
    <subcellularLocation>
        <location evidence="1">Membrane</location>
    </subcellularLocation>
</comment>
<name>A0A8X7C466_9ARAC</name>
<organism evidence="10 11">
    <name type="scientific">Trichonephila inaurata madagascariensis</name>
    <dbReference type="NCBI Taxonomy" id="2747483"/>
    <lineage>
        <taxon>Eukaryota</taxon>
        <taxon>Metazoa</taxon>
        <taxon>Ecdysozoa</taxon>
        <taxon>Arthropoda</taxon>
        <taxon>Chelicerata</taxon>
        <taxon>Arachnida</taxon>
        <taxon>Araneae</taxon>
        <taxon>Araneomorphae</taxon>
        <taxon>Entelegynae</taxon>
        <taxon>Araneoidea</taxon>
        <taxon>Nephilidae</taxon>
        <taxon>Trichonephila</taxon>
        <taxon>Trichonephila inaurata</taxon>
    </lineage>
</organism>
<keyword evidence="10" id="KW-0675">Receptor</keyword>
<feature type="transmembrane region" description="Helical" evidence="8">
    <location>
        <begin position="37"/>
        <end position="57"/>
    </location>
</feature>
<dbReference type="PANTHER" id="PTHR24372">
    <property type="entry name" value="GLYCOPROTEIN HORMONE RECEPTOR"/>
    <property type="match status" value="1"/>
</dbReference>
<dbReference type="GO" id="GO:0008528">
    <property type="term" value="F:G protein-coupled peptide receptor activity"/>
    <property type="evidence" value="ECO:0007669"/>
    <property type="project" value="TreeGrafter"/>
</dbReference>
<protein>
    <submittedName>
        <fullName evidence="10">G-protein coupled receptor GRL101</fullName>
    </submittedName>
</protein>
<dbReference type="Gene3D" id="1.20.1070.10">
    <property type="entry name" value="Rhodopsin 7-helix transmembrane proteins"/>
    <property type="match status" value="1"/>
</dbReference>
<keyword evidence="4 8" id="KW-0812">Transmembrane</keyword>
<dbReference type="GO" id="GO:0005886">
    <property type="term" value="C:plasma membrane"/>
    <property type="evidence" value="ECO:0007669"/>
    <property type="project" value="TreeGrafter"/>
</dbReference>
<feature type="transmembrane region" description="Helical" evidence="8">
    <location>
        <begin position="222"/>
        <end position="243"/>
    </location>
</feature>
<keyword evidence="11" id="KW-1185">Reference proteome</keyword>
<dbReference type="InterPro" id="IPR000276">
    <property type="entry name" value="GPCR_Rhodpsn"/>
</dbReference>
<evidence type="ECO:0000256" key="2">
    <source>
        <dbReference type="ARBA" id="ARBA00010663"/>
    </source>
</evidence>
<evidence type="ECO:0000256" key="4">
    <source>
        <dbReference type="ARBA" id="ARBA00022692"/>
    </source>
</evidence>
<dbReference type="PRINTS" id="PR00237">
    <property type="entry name" value="GPCRRHODOPSN"/>
</dbReference>
<evidence type="ECO:0000256" key="6">
    <source>
        <dbReference type="ARBA" id="ARBA00022989"/>
    </source>
</evidence>
<evidence type="ECO:0000313" key="10">
    <source>
        <dbReference type="EMBL" id="GFY54945.1"/>
    </source>
</evidence>
<dbReference type="GO" id="GO:0009755">
    <property type="term" value="P:hormone-mediated signaling pathway"/>
    <property type="evidence" value="ECO:0007669"/>
    <property type="project" value="TreeGrafter"/>
</dbReference>
<dbReference type="AlphaFoldDB" id="A0A8X7C466"/>
<dbReference type="PANTHER" id="PTHR24372:SF77">
    <property type="entry name" value="G-PROTEIN COUPLED RECEPTORS FAMILY 1 PROFILE DOMAIN-CONTAINING PROTEIN"/>
    <property type="match status" value="1"/>
</dbReference>
<feature type="transmembrane region" description="Helical" evidence="8">
    <location>
        <begin position="77"/>
        <end position="97"/>
    </location>
</feature>
<dbReference type="GO" id="GO:0007189">
    <property type="term" value="P:adenylate cyclase-activating G protein-coupled receptor signaling pathway"/>
    <property type="evidence" value="ECO:0007669"/>
    <property type="project" value="TreeGrafter"/>
</dbReference>
<reference evidence="10" key="1">
    <citation type="submission" date="2020-08" db="EMBL/GenBank/DDBJ databases">
        <title>Multicomponent nature underlies the extraordinary mechanical properties of spider dragline silk.</title>
        <authorList>
            <person name="Kono N."/>
            <person name="Nakamura H."/>
            <person name="Mori M."/>
            <person name="Yoshida Y."/>
            <person name="Ohtoshi R."/>
            <person name="Malay A.D."/>
            <person name="Moran D.A.P."/>
            <person name="Tomita M."/>
            <person name="Numata K."/>
            <person name="Arakawa K."/>
        </authorList>
    </citation>
    <scope>NUCLEOTIDE SEQUENCE</scope>
</reference>
<proteinExistence type="inferred from homology"/>
<keyword evidence="5" id="KW-0677">Repeat</keyword>
<dbReference type="EMBL" id="BMAV01010093">
    <property type="protein sequence ID" value="GFY54945.1"/>
    <property type="molecule type" value="Genomic_DNA"/>
</dbReference>
<dbReference type="Proteomes" id="UP000886998">
    <property type="component" value="Unassembled WGS sequence"/>
</dbReference>
<dbReference type="PROSITE" id="PS50262">
    <property type="entry name" value="G_PROTEIN_RECEP_F1_2"/>
    <property type="match status" value="1"/>
</dbReference>
<comment type="caution">
    <text evidence="10">The sequence shown here is derived from an EMBL/GenBank/DDBJ whole genome shotgun (WGS) entry which is preliminary data.</text>
</comment>
<evidence type="ECO:0000259" key="9">
    <source>
        <dbReference type="PROSITE" id="PS50262"/>
    </source>
</evidence>
<evidence type="ECO:0000256" key="7">
    <source>
        <dbReference type="ARBA" id="ARBA00023136"/>
    </source>
</evidence>
<evidence type="ECO:0000256" key="3">
    <source>
        <dbReference type="ARBA" id="ARBA00022614"/>
    </source>
</evidence>
<feature type="domain" description="G-protein coupled receptors family 1 profile" evidence="9">
    <location>
        <begin position="12"/>
        <end position="273"/>
    </location>
</feature>
<keyword evidence="6 8" id="KW-1133">Transmembrane helix</keyword>
<keyword evidence="7 8" id="KW-0472">Membrane</keyword>
<keyword evidence="3" id="KW-0433">Leucine-rich repeat</keyword>
<comment type="similarity">
    <text evidence="2">Belongs to the G-protein coupled receptor 1 family.</text>
</comment>
<feature type="transmembrane region" description="Helical" evidence="8">
    <location>
        <begin position="255"/>
        <end position="276"/>
    </location>
</feature>